<organism evidence="3 4">
    <name type="scientific">Candidatus Methylophosphatis roskildensis</name>
    <dbReference type="NCBI Taxonomy" id="2899263"/>
    <lineage>
        <taxon>Bacteria</taxon>
        <taxon>Pseudomonadati</taxon>
        <taxon>Pseudomonadota</taxon>
        <taxon>Betaproteobacteria</taxon>
        <taxon>Nitrosomonadales</taxon>
        <taxon>Sterolibacteriaceae</taxon>
        <taxon>Candidatus Methylophosphatis</taxon>
    </lineage>
</organism>
<keyword evidence="2" id="KW-0456">Lyase</keyword>
<evidence type="ECO:0000313" key="4">
    <source>
        <dbReference type="Proteomes" id="UP000807785"/>
    </source>
</evidence>
<dbReference type="Gene3D" id="3.40.50.1400">
    <property type="match status" value="1"/>
</dbReference>
<dbReference type="GO" id="GO:0046872">
    <property type="term" value="F:metal ion binding"/>
    <property type="evidence" value="ECO:0007669"/>
    <property type="project" value="UniProtKB-KW"/>
</dbReference>
<sequence>MKTTGLILFGHGARDPQWAEPMRRVATLIGQTYPALPLELAFLEFLTPTLPQAIDSLARSCGRIAVVPMFIAQAGHLKRDVPLLLEQARSHHPGLSIELAAPVGESNSVLAAIAAYAAGFAGA</sequence>
<proteinExistence type="predicted"/>
<protein>
    <submittedName>
        <fullName evidence="3">CbiX/SirB N-terminal domain-containing protein</fullName>
    </submittedName>
</protein>
<dbReference type="Proteomes" id="UP000807785">
    <property type="component" value="Unassembled WGS sequence"/>
</dbReference>
<name>A0A9D7E241_9PROT</name>
<dbReference type="InterPro" id="IPR050963">
    <property type="entry name" value="Sirohydro_Cobaltochel/CbiX"/>
</dbReference>
<dbReference type="Pfam" id="PF01903">
    <property type="entry name" value="CbiX"/>
    <property type="match status" value="1"/>
</dbReference>
<dbReference type="InterPro" id="IPR002762">
    <property type="entry name" value="CbiX-like"/>
</dbReference>
<dbReference type="GO" id="GO:0016829">
    <property type="term" value="F:lyase activity"/>
    <property type="evidence" value="ECO:0007669"/>
    <property type="project" value="UniProtKB-KW"/>
</dbReference>
<dbReference type="PANTHER" id="PTHR33542">
    <property type="entry name" value="SIROHYDROCHLORIN FERROCHELATASE, CHLOROPLASTIC"/>
    <property type="match status" value="1"/>
</dbReference>
<accession>A0A9D7E241</accession>
<dbReference type="SUPFAM" id="SSF53800">
    <property type="entry name" value="Chelatase"/>
    <property type="match status" value="1"/>
</dbReference>
<comment type="caution">
    <text evidence="3">The sequence shown here is derived from an EMBL/GenBank/DDBJ whole genome shotgun (WGS) entry which is preliminary data.</text>
</comment>
<dbReference type="PANTHER" id="PTHR33542:SF3">
    <property type="entry name" value="SIROHYDROCHLORIN FERROCHELATASE, CHLOROPLASTIC"/>
    <property type="match status" value="1"/>
</dbReference>
<evidence type="ECO:0000256" key="1">
    <source>
        <dbReference type="ARBA" id="ARBA00022723"/>
    </source>
</evidence>
<dbReference type="EMBL" id="JADJEV010000005">
    <property type="protein sequence ID" value="MBK6975076.1"/>
    <property type="molecule type" value="Genomic_DNA"/>
</dbReference>
<reference evidence="3" key="1">
    <citation type="submission" date="2020-10" db="EMBL/GenBank/DDBJ databases">
        <title>Connecting structure to function with the recovery of over 1000 high-quality activated sludge metagenome-assembled genomes encoding full-length rRNA genes using long-read sequencing.</title>
        <authorList>
            <person name="Singleton C.M."/>
            <person name="Petriglieri F."/>
            <person name="Kristensen J.M."/>
            <person name="Kirkegaard R.H."/>
            <person name="Michaelsen T.Y."/>
            <person name="Andersen M.H."/>
            <person name="Karst S.M."/>
            <person name="Dueholm M.S."/>
            <person name="Nielsen P.H."/>
            <person name="Albertsen M."/>
        </authorList>
    </citation>
    <scope>NUCLEOTIDE SEQUENCE</scope>
    <source>
        <strain evidence="3">Bjer_18-Q3-R1-45_BAT3C.347</strain>
    </source>
</reference>
<gene>
    <name evidence="3" type="ORF">IPH26_19790</name>
</gene>
<evidence type="ECO:0000256" key="2">
    <source>
        <dbReference type="ARBA" id="ARBA00023239"/>
    </source>
</evidence>
<keyword evidence="1" id="KW-0479">Metal-binding</keyword>
<dbReference type="AlphaFoldDB" id="A0A9D7E241"/>
<dbReference type="CDD" id="cd03416">
    <property type="entry name" value="CbiX_SirB_N"/>
    <property type="match status" value="1"/>
</dbReference>
<evidence type="ECO:0000313" key="3">
    <source>
        <dbReference type="EMBL" id="MBK6975076.1"/>
    </source>
</evidence>